<gene>
    <name evidence="1" type="ORF">F5890DRAFT_1530281</name>
</gene>
<dbReference type="Proteomes" id="UP001163850">
    <property type="component" value="Unassembled WGS sequence"/>
</dbReference>
<sequence>MWVVSIRICVSNNSSISCFHYSELPHQLRLVKTFNSFLSGRASRLSRSLWQSSVIAAFSGISLLVLARVSTMPLPEIVPHQDVMHEVFERDRAFVDDQSLFLEPRDAGSDSRCRDLTLAEAKTIPNWEGILAYADERYGKGSRNILMYDKHYPNVRPAKVCVPSQVVPIKLTGSPSCETTNATDGGNISGTHGIASIMIQQGLTLTSSFTISDASSMGLTNAFRTKMRFPDFGSTRGGPTVFATITNTQSANFEVKFDDMVTTTFNMTVKEGQTCQAMETVVSCTLQGTGEIPFIASGIIWFQYDDKTYDHIEYKEKKPHSEHYKFQLNMTEVLPEAAQRTTTATFKGSFLTTSHGQYKAVCTGGDES</sequence>
<organism evidence="1 2">
    <name type="scientific">Lentinula detonsa</name>
    <dbReference type="NCBI Taxonomy" id="2804962"/>
    <lineage>
        <taxon>Eukaryota</taxon>
        <taxon>Fungi</taxon>
        <taxon>Dikarya</taxon>
        <taxon>Basidiomycota</taxon>
        <taxon>Agaricomycotina</taxon>
        <taxon>Agaricomycetes</taxon>
        <taxon>Agaricomycetidae</taxon>
        <taxon>Agaricales</taxon>
        <taxon>Marasmiineae</taxon>
        <taxon>Omphalotaceae</taxon>
        <taxon>Lentinula</taxon>
    </lineage>
</organism>
<dbReference type="AlphaFoldDB" id="A0AA38USD6"/>
<protein>
    <submittedName>
        <fullName evidence="1">Uncharacterized protein</fullName>
    </submittedName>
</protein>
<reference evidence="1" key="1">
    <citation type="submission" date="2022-08" db="EMBL/GenBank/DDBJ databases">
        <authorList>
            <consortium name="DOE Joint Genome Institute"/>
            <person name="Min B."/>
            <person name="Riley R."/>
            <person name="Sierra-Patev S."/>
            <person name="Naranjo-Ortiz M."/>
            <person name="Looney B."/>
            <person name="Konkel Z."/>
            <person name="Slot J.C."/>
            <person name="Sakamoto Y."/>
            <person name="Steenwyk J.L."/>
            <person name="Rokas A."/>
            <person name="Carro J."/>
            <person name="Camarero S."/>
            <person name="Ferreira P."/>
            <person name="Molpeceres G."/>
            <person name="Ruiz-Duenas F.J."/>
            <person name="Serrano A."/>
            <person name="Henrissat B."/>
            <person name="Drula E."/>
            <person name="Hughes K.W."/>
            <person name="Mata J.L."/>
            <person name="Ishikawa N.K."/>
            <person name="Vargas-Isla R."/>
            <person name="Ushijima S."/>
            <person name="Smith C.A."/>
            <person name="Ahrendt S."/>
            <person name="Andreopoulos W."/>
            <person name="He G."/>
            <person name="Labutti K."/>
            <person name="Lipzen A."/>
            <person name="Ng V."/>
            <person name="Sandor L."/>
            <person name="Barry K."/>
            <person name="Martinez A.T."/>
            <person name="Xiao Y."/>
            <person name="Gibbons J.G."/>
            <person name="Terashima K."/>
            <person name="Hibbett D.S."/>
            <person name="Grigoriev I.V."/>
        </authorList>
    </citation>
    <scope>NUCLEOTIDE SEQUENCE</scope>
    <source>
        <strain evidence="1">TFB7829</strain>
    </source>
</reference>
<evidence type="ECO:0000313" key="2">
    <source>
        <dbReference type="Proteomes" id="UP001163850"/>
    </source>
</evidence>
<accession>A0AA38USD6</accession>
<dbReference type="PROSITE" id="PS51257">
    <property type="entry name" value="PROKAR_LIPOPROTEIN"/>
    <property type="match status" value="1"/>
</dbReference>
<dbReference type="EMBL" id="MU802065">
    <property type="protein sequence ID" value="KAJ3982377.1"/>
    <property type="molecule type" value="Genomic_DNA"/>
</dbReference>
<comment type="caution">
    <text evidence="1">The sequence shown here is derived from an EMBL/GenBank/DDBJ whole genome shotgun (WGS) entry which is preliminary data.</text>
</comment>
<name>A0AA38USD6_9AGAR</name>
<evidence type="ECO:0000313" key="1">
    <source>
        <dbReference type="EMBL" id="KAJ3982377.1"/>
    </source>
</evidence>
<proteinExistence type="predicted"/>